<dbReference type="InterPro" id="IPR028202">
    <property type="entry name" value="Reductase_C"/>
</dbReference>
<evidence type="ECO:0000259" key="6">
    <source>
        <dbReference type="Pfam" id="PF07992"/>
    </source>
</evidence>
<dbReference type="RefSeq" id="WP_210025725.1">
    <property type="nucleotide sequence ID" value="NZ_JAGINU010000001.1"/>
</dbReference>
<evidence type="ECO:0000256" key="2">
    <source>
        <dbReference type="ARBA" id="ARBA00022630"/>
    </source>
</evidence>
<dbReference type="Gene3D" id="3.50.50.60">
    <property type="entry name" value="FAD/NAD(P)-binding domain"/>
    <property type="match status" value="2"/>
</dbReference>
<dbReference type="EC" id="1.18.1.3" evidence="8"/>
<organism evidence="8 9">
    <name type="scientific">Pseudonocardia parietis</name>
    <dbReference type="NCBI Taxonomy" id="570936"/>
    <lineage>
        <taxon>Bacteria</taxon>
        <taxon>Bacillati</taxon>
        <taxon>Actinomycetota</taxon>
        <taxon>Actinomycetes</taxon>
        <taxon>Pseudonocardiales</taxon>
        <taxon>Pseudonocardiaceae</taxon>
        <taxon>Pseudonocardia</taxon>
    </lineage>
</organism>
<dbReference type="InterPro" id="IPR016156">
    <property type="entry name" value="FAD/NAD-linked_Rdtase_dimer_sf"/>
</dbReference>
<proteinExistence type="predicted"/>
<evidence type="ECO:0000256" key="1">
    <source>
        <dbReference type="ARBA" id="ARBA00001974"/>
    </source>
</evidence>
<dbReference type="PANTHER" id="PTHR43557:SF2">
    <property type="entry name" value="RIESKE DOMAIN-CONTAINING PROTEIN-RELATED"/>
    <property type="match status" value="1"/>
</dbReference>
<dbReference type="Pfam" id="PF14759">
    <property type="entry name" value="Reductase_C"/>
    <property type="match status" value="1"/>
</dbReference>
<keyword evidence="8" id="KW-0223">Dioxygenase</keyword>
<dbReference type="GO" id="GO:0008860">
    <property type="term" value="F:ferredoxin-NAD+ reductase activity"/>
    <property type="evidence" value="ECO:0007669"/>
    <property type="project" value="UniProtKB-EC"/>
</dbReference>
<feature type="region of interest" description="Disordered" evidence="5">
    <location>
        <begin position="400"/>
        <end position="421"/>
    </location>
</feature>
<reference evidence="8 9" key="1">
    <citation type="submission" date="2021-03" db="EMBL/GenBank/DDBJ databases">
        <title>Sequencing the genomes of 1000 actinobacteria strains.</title>
        <authorList>
            <person name="Klenk H.-P."/>
        </authorList>
    </citation>
    <scope>NUCLEOTIDE SEQUENCE [LARGE SCALE GENOMIC DNA]</scope>
    <source>
        <strain evidence="8 9">DSM 45256</strain>
    </source>
</reference>
<protein>
    <submittedName>
        <fullName evidence="8">3-phenylpropionate/trans-cinnamate dioxygenase ferredoxin reductase subunit</fullName>
        <ecNumber evidence="8">1.18.1.3</ecNumber>
    </submittedName>
</protein>
<dbReference type="InterPro" id="IPR036188">
    <property type="entry name" value="FAD/NAD-bd_sf"/>
</dbReference>
<dbReference type="PRINTS" id="PR00368">
    <property type="entry name" value="FADPNR"/>
</dbReference>
<sequence length="421" mass="44201">MTNPQPPPTDTGVLVVGAGEAGVRVATSLRELGYDRPILLLGDEPHRPYQRPPLSKAFLGGTADHDALVLRTPEFFHEAGIEVRTGVRVTEVEVDDSGAGSARCDDGHAVEFAHLVLATGARARALPVPGADLDGVCTLRSLHDAEALRDRLASAEQVVVLGAGYIGLEAAAVTSARGLATTVVEREDRLLSRVSAAPLSGFLLDRHREWGVRFLLSAEVREIDGDAGRVRGVRLADGRALPADLVVVGVGAVPGTALAEMLGLKVRRGIVVDVAGRTSHPGVYAAGDCTVLPHPHLPGELIGVESVQNANDQARTVAAGIAGVAPPASPVPWFWSDQRDLKLQIAGISGGADRYVLRRSPGSAGLTVLYYRGGALIASESVNRPKDFMAVKRALGARRTIPPEAGTDPDTPLKDLITDRA</sequence>
<evidence type="ECO:0000259" key="7">
    <source>
        <dbReference type="Pfam" id="PF14759"/>
    </source>
</evidence>
<dbReference type="Proteomes" id="UP001519295">
    <property type="component" value="Unassembled WGS sequence"/>
</dbReference>
<gene>
    <name evidence="8" type="ORF">JOF36_001576</name>
</gene>
<dbReference type="SUPFAM" id="SSF51905">
    <property type="entry name" value="FAD/NAD(P)-binding domain"/>
    <property type="match status" value="2"/>
</dbReference>
<dbReference type="PRINTS" id="PR00411">
    <property type="entry name" value="PNDRDTASEI"/>
</dbReference>
<dbReference type="PANTHER" id="PTHR43557">
    <property type="entry name" value="APOPTOSIS-INDUCING FACTOR 1"/>
    <property type="match status" value="1"/>
</dbReference>
<evidence type="ECO:0000256" key="5">
    <source>
        <dbReference type="SAM" id="MobiDB-lite"/>
    </source>
</evidence>
<keyword evidence="3" id="KW-0274">FAD</keyword>
<evidence type="ECO:0000256" key="3">
    <source>
        <dbReference type="ARBA" id="ARBA00022827"/>
    </source>
</evidence>
<feature type="compositionally biased region" description="Basic and acidic residues" evidence="5">
    <location>
        <begin position="411"/>
        <end position="421"/>
    </location>
</feature>
<dbReference type="InterPro" id="IPR050446">
    <property type="entry name" value="FAD-oxidoreductase/Apoptosis"/>
</dbReference>
<keyword evidence="9" id="KW-1185">Reference proteome</keyword>
<dbReference type="Pfam" id="PF07992">
    <property type="entry name" value="Pyr_redox_2"/>
    <property type="match status" value="1"/>
</dbReference>
<keyword evidence="4 8" id="KW-0560">Oxidoreductase</keyword>
<accession>A0ABS4VPP9</accession>
<evidence type="ECO:0000256" key="4">
    <source>
        <dbReference type="ARBA" id="ARBA00023002"/>
    </source>
</evidence>
<feature type="domain" description="FAD/NAD(P)-binding" evidence="6">
    <location>
        <begin position="13"/>
        <end position="314"/>
    </location>
</feature>
<feature type="domain" description="Reductase C-terminal" evidence="7">
    <location>
        <begin position="333"/>
        <end position="416"/>
    </location>
</feature>
<dbReference type="GO" id="GO:0051213">
    <property type="term" value="F:dioxygenase activity"/>
    <property type="evidence" value="ECO:0007669"/>
    <property type="project" value="UniProtKB-KW"/>
</dbReference>
<comment type="cofactor">
    <cofactor evidence="1">
        <name>FAD</name>
        <dbReference type="ChEBI" id="CHEBI:57692"/>
    </cofactor>
</comment>
<comment type="caution">
    <text evidence="8">The sequence shown here is derived from an EMBL/GenBank/DDBJ whole genome shotgun (WGS) entry which is preliminary data.</text>
</comment>
<name>A0ABS4VPP9_9PSEU</name>
<keyword evidence="2" id="KW-0285">Flavoprotein</keyword>
<dbReference type="SUPFAM" id="SSF55424">
    <property type="entry name" value="FAD/NAD-linked reductases, dimerisation (C-terminal) domain"/>
    <property type="match status" value="1"/>
</dbReference>
<dbReference type="InterPro" id="IPR023753">
    <property type="entry name" value="FAD/NAD-binding_dom"/>
</dbReference>
<dbReference type="Gene3D" id="3.30.390.30">
    <property type="match status" value="1"/>
</dbReference>
<evidence type="ECO:0000313" key="8">
    <source>
        <dbReference type="EMBL" id="MBP2365880.1"/>
    </source>
</evidence>
<dbReference type="EMBL" id="JAGINU010000001">
    <property type="protein sequence ID" value="MBP2365880.1"/>
    <property type="molecule type" value="Genomic_DNA"/>
</dbReference>
<evidence type="ECO:0000313" key="9">
    <source>
        <dbReference type="Proteomes" id="UP001519295"/>
    </source>
</evidence>